<dbReference type="PANTHER" id="PTHR33608:SF6">
    <property type="entry name" value="BLL2464 PROTEIN"/>
    <property type="match status" value="1"/>
</dbReference>
<dbReference type="RefSeq" id="WP_153344717.1">
    <property type="nucleotide sequence ID" value="NZ_WIVE01000039.1"/>
</dbReference>
<dbReference type="AlphaFoldDB" id="A0A7X1ZG11"/>
<evidence type="ECO:0000313" key="4">
    <source>
        <dbReference type="Proteomes" id="UP000434582"/>
    </source>
</evidence>
<evidence type="ECO:0000259" key="2">
    <source>
        <dbReference type="Pfam" id="PF01882"/>
    </source>
</evidence>
<reference evidence="3 4" key="1">
    <citation type="submission" date="2019-10" db="EMBL/GenBank/DDBJ databases">
        <title>Draft whole-genome sequence of the purple nonsulfur photosynthetic bacterium Roseospira navarrensis DSM 15114.</title>
        <authorList>
            <person name="Kyndt J.A."/>
            <person name="Meyer T.E."/>
        </authorList>
    </citation>
    <scope>NUCLEOTIDE SEQUENCE [LARGE SCALE GENOMIC DNA]</scope>
    <source>
        <strain evidence="3 4">DSM 15114</strain>
    </source>
</reference>
<feature type="domain" description="DUF58" evidence="2">
    <location>
        <begin position="66"/>
        <end position="272"/>
    </location>
</feature>
<dbReference type="Proteomes" id="UP000434582">
    <property type="component" value="Unassembled WGS sequence"/>
</dbReference>
<name>A0A7X1ZG11_9PROT</name>
<organism evidence="3 4">
    <name type="scientific">Roseospira navarrensis</name>
    <dbReference type="NCBI Taxonomy" id="140058"/>
    <lineage>
        <taxon>Bacteria</taxon>
        <taxon>Pseudomonadati</taxon>
        <taxon>Pseudomonadota</taxon>
        <taxon>Alphaproteobacteria</taxon>
        <taxon>Rhodospirillales</taxon>
        <taxon>Rhodospirillaceae</taxon>
        <taxon>Roseospira</taxon>
    </lineage>
</organism>
<dbReference type="OrthoDB" id="9794556at2"/>
<proteinExistence type="predicted"/>
<keyword evidence="4" id="KW-1185">Reference proteome</keyword>
<dbReference type="InterPro" id="IPR002881">
    <property type="entry name" value="DUF58"/>
</dbReference>
<dbReference type="PANTHER" id="PTHR33608">
    <property type="entry name" value="BLL2464 PROTEIN"/>
    <property type="match status" value="1"/>
</dbReference>
<accession>A0A7X1ZG11</accession>
<evidence type="ECO:0000256" key="1">
    <source>
        <dbReference type="SAM" id="MobiDB-lite"/>
    </source>
</evidence>
<protein>
    <submittedName>
        <fullName evidence="3">DUF58 domain-containing protein</fullName>
    </submittedName>
</protein>
<sequence>MGLLNRGRAGPFGARGRDDAAPLAERGERLASGLPPLLVEAMHVAATVAQGLHGRRRAGTGETFWQYRRYEAGDRPQSIDWRRSARADPVFVRELEWEAAQTVWMWADASGSMDYASAKTLPTKGARAALLTLALAVILDRGGERFALLDADPHRLQPPGSARLALRRLADALERPPALDGFPPGNTLPRHGHVVLFGDFLVPLEETAALVRGLVDRGAKGVLVQILDPVEEAFPFQGRIRFSGLEAEGTLLLDRAEDLRAAYVERLRDHRAGLEALVRSADWRLLTHHTDQPPTAVLMTLYQTLAGGRLPRAW</sequence>
<feature type="compositionally biased region" description="Low complexity" evidence="1">
    <location>
        <begin position="1"/>
        <end position="14"/>
    </location>
</feature>
<evidence type="ECO:0000313" key="3">
    <source>
        <dbReference type="EMBL" id="MQX37339.1"/>
    </source>
</evidence>
<comment type="caution">
    <text evidence="3">The sequence shown here is derived from an EMBL/GenBank/DDBJ whole genome shotgun (WGS) entry which is preliminary data.</text>
</comment>
<gene>
    <name evidence="3" type="ORF">GHC57_12495</name>
</gene>
<dbReference type="EMBL" id="WIVE01000039">
    <property type="protein sequence ID" value="MQX37339.1"/>
    <property type="molecule type" value="Genomic_DNA"/>
</dbReference>
<dbReference type="Pfam" id="PF01882">
    <property type="entry name" value="DUF58"/>
    <property type="match status" value="1"/>
</dbReference>
<feature type="region of interest" description="Disordered" evidence="1">
    <location>
        <begin position="1"/>
        <end position="20"/>
    </location>
</feature>